<dbReference type="PANTHER" id="PTHR43783:SF1">
    <property type="entry name" value="UDP-N-ACETYLGLUCOSAMINE 1-CARBOXYVINYLTRANSFERASE"/>
    <property type="match status" value="1"/>
</dbReference>
<comment type="pathway">
    <text evidence="2">Cell wall biogenesis; peptidoglycan biosynthesis.</text>
</comment>
<evidence type="ECO:0000259" key="16">
    <source>
        <dbReference type="Pfam" id="PF00275"/>
    </source>
</evidence>
<dbReference type="GO" id="GO:0071555">
    <property type="term" value="P:cell wall organization"/>
    <property type="evidence" value="ECO:0007669"/>
    <property type="project" value="UniProtKB-KW"/>
</dbReference>
<dbReference type="STRING" id="997350.HMPREF9129_0735"/>
<dbReference type="PATRIC" id="fig|997350.3.peg.711"/>
<evidence type="ECO:0000256" key="14">
    <source>
        <dbReference type="ARBA" id="ARBA00042842"/>
    </source>
</evidence>
<sequence>MEKIIVKKSEPLRGTVRISGAKNAALPILAASLLGTEDVVLEDVPGLKDVDIMCQVLESLGSTVKRVEKNKIIINSNNLSSYVTNYELMGKMRASFFSYGTASWQNGKNC</sequence>
<keyword evidence="5 17" id="KW-0808">Transferase</keyword>
<dbReference type="AlphaFoldDB" id="G4D2V5"/>
<keyword evidence="4" id="KW-0132">Cell division</keyword>
<reference evidence="17 18" key="1">
    <citation type="submission" date="2011-06" db="EMBL/GenBank/DDBJ databases">
        <authorList>
            <person name="Muzny D."/>
            <person name="Qin X."/>
            <person name="Deng J."/>
            <person name="Jiang H."/>
            <person name="Liu Y."/>
            <person name="Qu J."/>
            <person name="Song X.-Z."/>
            <person name="Zhang L."/>
            <person name="Thornton R."/>
            <person name="Coyle M."/>
            <person name="Francisco L."/>
            <person name="Jackson L."/>
            <person name="Javaid M."/>
            <person name="Korchina V."/>
            <person name="Kovar C."/>
            <person name="Mata R."/>
            <person name="Mathew T."/>
            <person name="Ngo R."/>
            <person name="Nguyen L."/>
            <person name="Nguyen N."/>
            <person name="Okwuonu G."/>
            <person name="Ongeri F."/>
            <person name="Pham C."/>
            <person name="Simmons D."/>
            <person name="Wilczek-Boney K."/>
            <person name="Hale W."/>
            <person name="Jakkamsetti A."/>
            <person name="Pham P."/>
            <person name="Ruth R."/>
            <person name="San Lucas F."/>
            <person name="Warren J."/>
            <person name="Zhang J."/>
            <person name="Zhao Z."/>
            <person name="Zhou C."/>
            <person name="Zhu D."/>
            <person name="Lee S."/>
            <person name="Bess C."/>
            <person name="Blankenburg K."/>
            <person name="Forbes L."/>
            <person name="Fu Q."/>
            <person name="Gubbala S."/>
            <person name="Hirani K."/>
            <person name="Jayaseelan J.C."/>
            <person name="Lara F."/>
            <person name="Munidasa M."/>
            <person name="Palculict T."/>
            <person name="Patil S."/>
            <person name="Pu L.-L."/>
            <person name="Saada N."/>
            <person name="Tang L."/>
            <person name="Weissenberger G."/>
            <person name="Zhu Y."/>
            <person name="Hemphill L."/>
            <person name="Shang Y."/>
            <person name="Youmans B."/>
            <person name="Ayvaz T."/>
            <person name="Ross M."/>
            <person name="Santibanez J."/>
            <person name="Aqrawi P."/>
            <person name="Gross S."/>
            <person name="Joshi V."/>
            <person name="Fowler G."/>
            <person name="Nazareth L."/>
            <person name="Reid J."/>
            <person name="Worley K."/>
            <person name="Petrosino J."/>
            <person name="Highlander S."/>
            <person name="Gibbs R."/>
        </authorList>
    </citation>
    <scope>NUCLEOTIDE SEQUENCE [LARGE SCALE GENOMIC DNA]</scope>
    <source>
        <strain evidence="17 18">ATCC 29427</strain>
    </source>
</reference>
<protein>
    <recommendedName>
        <fullName evidence="12">UDP-N-acetylglucosamine 1-carboxyvinyltransferase</fullName>
        <ecNumber evidence="11">2.5.1.7</ecNumber>
    </recommendedName>
    <alternativeName>
        <fullName evidence="13">Enoylpyruvate transferase</fullName>
    </alternativeName>
    <alternativeName>
        <fullName evidence="14">UDP-N-acetylglucosamine enolpyruvyl transferase</fullName>
    </alternativeName>
</protein>
<proteinExistence type="inferred from homology"/>
<evidence type="ECO:0000313" key="18">
    <source>
        <dbReference type="Proteomes" id="UP000003422"/>
    </source>
</evidence>
<organism evidence="17 18">
    <name type="scientific">Peptoniphilus indolicus ATCC 29427</name>
    <dbReference type="NCBI Taxonomy" id="997350"/>
    <lineage>
        <taxon>Bacteria</taxon>
        <taxon>Bacillati</taxon>
        <taxon>Bacillota</taxon>
        <taxon>Tissierellia</taxon>
        <taxon>Tissierellales</taxon>
        <taxon>Peptoniphilaceae</taxon>
        <taxon>Peptoniphilus</taxon>
    </lineage>
</organism>
<keyword evidence="8" id="KW-0131">Cell cycle</keyword>
<dbReference type="PANTHER" id="PTHR43783">
    <property type="entry name" value="UDP-N-ACETYLGLUCOSAMINE 1-CARBOXYVINYLTRANSFERASE"/>
    <property type="match status" value="1"/>
</dbReference>
<evidence type="ECO:0000256" key="13">
    <source>
        <dbReference type="ARBA" id="ARBA00042443"/>
    </source>
</evidence>
<feature type="domain" description="Enolpyruvate transferase" evidence="16">
    <location>
        <begin position="6"/>
        <end position="98"/>
    </location>
</feature>
<evidence type="ECO:0000256" key="15">
    <source>
        <dbReference type="ARBA" id="ARBA00047527"/>
    </source>
</evidence>
<evidence type="ECO:0000256" key="7">
    <source>
        <dbReference type="ARBA" id="ARBA00022984"/>
    </source>
</evidence>
<dbReference type="Gene3D" id="3.65.10.10">
    <property type="entry name" value="Enolpyruvate transferase domain"/>
    <property type="match status" value="2"/>
</dbReference>
<comment type="caution">
    <text evidence="17">The sequence shown here is derived from an EMBL/GenBank/DDBJ whole genome shotgun (WGS) entry which is preliminary data.</text>
</comment>
<evidence type="ECO:0000256" key="12">
    <source>
        <dbReference type="ARBA" id="ARBA00039754"/>
    </source>
</evidence>
<dbReference type="GO" id="GO:0008360">
    <property type="term" value="P:regulation of cell shape"/>
    <property type="evidence" value="ECO:0007669"/>
    <property type="project" value="UniProtKB-KW"/>
</dbReference>
<dbReference type="GO" id="GO:0008760">
    <property type="term" value="F:UDP-N-acetylglucosamine 1-carboxyvinyltransferase activity"/>
    <property type="evidence" value="ECO:0007669"/>
    <property type="project" value="UniProtKB-EC"/>
</dbReference>
<evidence type="ECO:0000256" key="11">
    <source>
        <dbReference type="ARBA" id="ARBA00039108"/>
    </source>
</evidence>
<dbReference type="GO" id="GO:0005737">
    <property type="term" value="C:cytoplasm"/>
    <property type="evidence" value="ECO:0007669"/>
    <property type="project" value="UniProtKB-SubCell"/>
</dbReference>
<dbReference type="Pfam" id="PF00275">
    <property type="entry name" value="EPSP_synthase"/>
    <property type="match status" value="1"/>
</dbReference>
<evidence type="ECO:0000313" key="17">
    <source>
        <dbReference type="EMBL" id="EGY80152.1"/>
    </source>
</evidence>
<dbReference type="Proteomes" id="UP000003422">
    <property type="component" value="Unassembled WGS sequence"/>
</dbReference>
<dbReference type="eggNOG" id="COG0766">
    <property type="taxonomic scope" value="Bacteria"/>
</dbReference>
<accession>G4D2V5</accession>
<dbReference type="InterPro" id="IPR036968">
    <property type="entry name" value="Enolpyruvate_Tfrase_sf"/>
</dbReference>
<dbReference type="SUPFAM" id="SSF55205">
    <property type="entry name" value="EPT/RTPC-like"/>
    <property type="match status" value="1"/>
</dbReference>
<dbReference type="InterPro" id="IPR050068">
    <property type="entry name" value="MurA_subfamily"/>
</dbReference>
<keyword evidence="3" id="KW-0963">Cytoplasm</keyword>
<keyword evidence="18" id="KW-1185">Reference proteome</keyword>
<dbReference type="InterPro" id="IPR001986">
    <property type="entry name" value="Enolpyruvate_Tfrase_dom"/>
</dbReference>
<name>G4D2V5_9FIRM</name>
<comment type="catalytic activity">
    <reaction evidence="15">
        <text>phosphoenolpyruvate + UDP-N-acetyl-alpha-D-glucosamine = UDP-N-acetyl-3-O-(1-carboxyvinyl)-alpha-D-glucosamine + phosphate</text>
        <dbReference type="Rhea" id="RHEA:18681"/>
        <dbReference type="ChEBI" id="CHEBI:43474"/>
        <dbReference type="ChEBI" id="CHEBI:57705"/>
        <dbReference type="ChEBI" id="CHEBI:58702"/>
        <dbReference type="ChEBI" id="CHEBI:68483"/>
        <dbReference type="EC" id="2.5.1.7"/>
    </reaction>
</comment>
<dbReference type="InterPro" id="IPR013792">
    <property type="entry name" value="RNA3'P_cycl/enolpyr_Trfase_a/b"/>
</dbReference>
<evidence type="ECO:0000256" key="9">
    <source>
        <dbReference type="ARBA" id="ARBA00023316"/>
    </source>
</evidence>
<dbReference type="EC" id="2.5.1.7" evidence="11"/>
<evidence type="ECO:0000256" key="10">
    <source>
        <dbReference type="ARBA" id="ARBA00038367"/>
    </source>
</evidence>
<dbReference type="HOGENOM" id="CLU_145380_0_0_9"/>
<evidence type="ECO:0000256" key="8">
    <source>
        <dbReference type="ARBA" id="ARBA00023306"/>
    </source>
</evidence>
<evidence type="ECO:0000256" key="2">
    <source>
        <dbReference type="ARBA" id="ARBA00004752"/>
    </source>
</evidence>
<evidence type="ECO:0000256" key="6">
    <source>
        <dbReference type="ARBA" id="ARBA00022960"/>
    </source>
</evidence>
<evidence type="ECO:0000256" key="1">
    <source>
        <dbReference type="ARBA" id="ARBA00004496"/>
    </source>
</evidence>
<keyword evidence="9" id="KW-0961">Cell wall biogenesis/degradation</keyword>
<keyword evidence="7" id="KW-0573">Peptidoglycan synthesis</keyword>
<dbReference type="EMBL" id="AGBB01000062">
    <property type="protein sequence ID" value="EGY80152.1"/>
    <property type="molecule type" value="Genomic_DNA"/>
</dbReference>
<dbReference type="GO" id="GO:0051301">
    <property type="term" value="P:cell division"/>
    <property type="evidence" value="ECO:0007669"/>
    <property type="project" value="UniProtKB-KW"/>
</dbReference>
<comment type="subcellular location">
    <subcellularLocation>
        <location evidence="1">Cytoplasm</location>
    </subcellularLocation>
</comment>
<evidence type="ECO:0000256" key="4">
    <source>
        <dbReference type="ARBA" id="ARBA00022618"/>
    </source>
</evidence>
<comment type="similarity">
    <text evidence="10">Belongs to the EPSP synthase family. MurA subfamily.</text>
</comment>
<evidence type="ECO:0000256" key="5">
    <source>
        <dbReference type="ARBA" id="ARBA00022679"/>
    </source>
</evidence>
<gene>
    <name evidence="17" type="primary">murA</name>
    <name evidence="17" type="ORF">HMPREF9129_0735</name>
</gene>
<keyword evidence="6" id="KW-0133">Cell shape</keyword>
<evidence type="ECO:0000256" key="3">
    <source>
        <dbReference type="ARBA" id="ARBA00022490"/>
    </source>
</evidence>
<dbReference type="GO" id="GO:0009252">
    <property type="term" value="P:peptidoglycan biosynthetic process"/>
    <property type="evidence" value="ECO:0007669"/>
    <property type="project" value="UniProtKB-KW"/>
</dbReference>